<organism evidence="1 2">
    <name type="scientific">Edaphochlamys debaryana</name>
    <dbReference type="NCBI Taxonomy" id="47281"/>
    <lineage>
        <taxon>Eukaryota</taxon>
        <taxon>Viridiplantae</taxon>
        <taxon>Chlorophyta</taxon>
        <taxon>core chlorophytes</taxon>
        <taxon>Chlorophyceae</taxon>
        <taxon>CS clade</taxon>
        <taxon>Chlamydomonadales</taxon>
        <taxon>Chlamydomonadales incertae sedis</taxon>
        <taxon>Edaphochlamys</taxon>
    </lineage>
</organism>
<dbReference type="PANTHER" id="PTHR12393:SF6">
    <property type="entry name" value="SPHINGOMYELIN PHOSPHODIESTERASE 2"/>
    <property type="match status" value="1"/>
</dbReference>
<proteinExistence type="predicted"/>
<sequence>MPERAALAGHPALALWLLERDPGPEWARAVPGLVVPTAQTVASTCVAALEGCDLATVQRLCAELGAPPASWTGTAKTGCLAWALSSRTPDWRAKAEWLVSQVPGWQLPTAPPWTLSTLYPQLAGRLRGAELLERFAWLKAKGRPPLPGDLYALQQAVRSGDVTAFEWLLAEGVLLPPTGEAPSRLLAEEAAQGGHVGVLQALRREGARLEAGKVAETAAWEGHLPVLEWLWSAFEWTREQNGLTPAVFAAAAEAGSVECMRWLSLHGCGMGEAAWTAIVESGCEAAVEALVELGCPQPFDPKCPEDGEEVWGKDILAAYDELFPKEGDEEEEEEEFSSRPKMGCLDCNRWAGAIEMIADQILWDRDFEMCDIFRNGHNSRLMAHARVEPDYFEPFEGRAKPGAEDRLYDLVYSIIIIDFGRMKAGGGGHVRLIGAQGHRRSSRAAALASHRPQPSDRALARVLACPGILDAGCDAAAAAVATAASPPCGTAEAAQGWAGYALRRLSLPPH</sequence>
<name>A0A835Y4Z4_9CHLO</name>
<evidence type="ECO:0008006" key="3">
    <source>
        <dbReference type="Google" id="ProtNLM"/>
    </source>
</evidence>
<keyword evidence="2" id="KW-1185">Reference proteome</keyword>
<dbReference type="GO" id="GO:0071944">
    <property type="term" value="C:cell periphery"/>
    <property type="evidence" value="ECO:0007669"/>
    <property type="project" value="TreeGrafter"/>
</dbReference>
<dbReference type="GO" id="GO:0004620">
    <property type="term" value="F:phospholipase activity"/>
    <property type="evidence" value="ECO:0007669"/>
    <property type="project" value="TreeGrafter"/>
</dbReference>
<dbReference type="GO" id="GO:0016020">
    <property type="term" value="C:membrane"/>
    <property type="evidence" value="ECO:0007669"/>
    <property type="project" value="TreeGrafter"/>
</dbReference>
<protein>
    <recommendedName>
        <fullName evidence="3">Ankyrin repeat domain-containing protein</fullName>
    </recommendedName>
</protein>
<dbReference type="SUPFAM" id="SSF48403">
    <property type="entry name" value="Ankyrin repeat"/>
    <property type="match status" value="1"/>
</dbReference>
<dbReference type="Proteomes" id="UP000612055">
    <property type="component" value="Unassembled WGS sequence"/>
</dbReference>
<dbReference type="GO" id="GO:0005783">
    <property type="term" value="C:endoplasmic reticulum"/>
    <property type="evidence" value="ECO:0007669"/>
    <property type="project" value="TreeGrafter"/>
</dbReference>
<dbReference type="AlphaFoldDB" id="A0A835Y4Z4"/>
<dbReference type="InterPro" id="IPR036770">
    <property type="entry name" value="Ankyrin_rpt-contain_sf"/>
</dbReference>
<dbReference type="Gene3D" id="1.25.40.20">
    <property type="entry name" value="Ankyrin repeat-containing domain"/>
    <property type="match status" value="1"/>
</dbReference>
<reference evidence="1" key="1">
    <citation type="journal article" date="2020" name="bioRxiv">
        <title>Comparative genomics of Chlamydomonas.</title>
        <authorList>
            <person name="Craig R.J."/>
            <person name="Hasan A.R."/>
            <person name="Ness R.W."/>
            <person name="Keightley P.D."/>
        </authorList>
    </citation>
    <scope>NUCLEOTIDE SEQUENCE</scope>
    <source>
        <strain evidence="1">CCAP 11/70</strain>
    </source>
</reference>
<comment type="caution">
    <text evidence="1">The sequence shown here is derived from an EMBL/GenBank/DDBJ whole genome shotgun (WGS) entry which is preliminary data.</text>
</comment>
<gene>
    <name evidence="1" type="ORF">HYH03_007069</name>
</gene>
<dbReference type="OrthoDB" id="543798at2759"/>
<dbReference type="GO" id="GO:0046513">
    <property type="term" value="P:ceramide biosynthetic process"/>
    <property type="evidence" value="ECO:0007669"/>
    <property type="project" value="TreeGrafter"/>
</dbReference>
<evidence type="ECO:0000313" key="2">
    <source>
        <dbReference type="Proteomes" id="UP000612055"/>
    </source>
</evidence>
<accession>A0A835Y4Z4</accession>
<evidence type="ECO:0000313" key="1">
    <source>
        <dbReference type="EMBL" id="KAG2494828.1"/>
    </source>
</evidence>
<dbReference type="GO" id="GO:0030149">
    <property type="term" value="P:sphingolipid catabolic process"/>
    <property type="evidence" value="ECO:0007669"/>
    <property type="project" value="TreeGrafter"/>
</dbReference>
<dbReference type="EMBL" id="JAEHOE010000028">
    <property type="protein sequence ID" value="KAG2494828.1"/>
    <property type="molecule type" value="Genomic_DNA"/>
</dbReference>
<dbReference type="PANTHER" id="PTHR12393">
    <property type="entry name" value="SPHINGOMYELIN PHOSPHODIESTERASE RELATED"/>
    <property type="match status" value="1"/>
</dbReference>